<dbReference type="EMBL" id="JACTAM010000006">
    <property type="protein sequence ID" value="KAI2663284.1"/>
    <property type="molecule type" value="Genomic_DNA"/>
</dbReference>
<feature type="region of interest" description="Disordered" evidence="7">
    <location>
        <begin position="297"/>
        <end position="425"/>
    </location>
</feature>
<dbReference type="PROSITE" id="PS00028">
    <property type="entry name" value="ZINC_FINGER_C2H2_1"/>
    <property type="match status" value="5"/>
</dbReference>
<feature type="domain" description="C2H2-type" evidence="8">
    <location>
        <begin position="502"/>
        <end position="529"/>
    </location>
</feature>
<dbReference type="InterPro" id="IPR013087">
    <property type="entry name" value="Znf_C2H2_type"/>
</dbReference>
<feature type="domain" description="C2H2-type" evidence="8">
    <location>
        <begin position="665"/>
        <end position="688"/>
    </location>
</feature>
<dbReference type="InterPro" id="IPR055125">
    <property type="entry name" value="Wiz_C_Znf"/>
</dbReference>
<feature type="domain" description="C2H2-type" evidence="8">
    <location>
        <begin position="766"/>
        <end position="793"/>
    </location>
</feature>
<keyword evidence="2" id="KW-0479">Metal-binding</keyword>
<evidence type="ECO:0000256" key="6">
    <source>
        <dbReference type="PROSITE-ProRule" id="PRU00042"/>
    </source>
</evidence>
<gene>
    <name evidence="9" type="ORF">H4Q32_011776</name>
</gene>
<keyword evidence="5" id="KW-0539">Nucleus</keyword>
<dbReference type="SMART" id="SM00355">
    <property type="entry name" value="ZnF_C2H2"/>
    <property type="match status" value="6"/>
</dbReference>
<dbReference type="Proteomes" id="UP000830375">
    <property type="component" value="Unassembled WGS sequence"/>
</dbReference>
<reference evidence="9 10" key="1">
    <citation type="submission" date="2022-01" db="EMBL/GenBank/DDBJ databases">
        <title>A high-quality chromosome-level genome assembly of rohu carp, Labeo rohita.</title>
        <authorList>
            <person name="Arick M.A. II"/>
            <person name="Hsu C.-Y."/>
            <person name="Magbanua Z."/>
            <person name="Pechanova O."/>
            <person name="Grover C."/>
            <person name="Miller E."/>
            <person name="Thrash A."/>
            <person name="Ezzel L."/>
            <person name="Alam S."/>
            <person name="Benzie J."/>
            <person name="Hamilton M."/>
            <person name="Karsi A."/>
            <person name="Lawrence M.L."/>
            <person name="Peterson D.G."/>
        </authorList>
    </citation>
    <scope>NUCLEOTIDE SEQUENCE [LARGE SCALE GENOMIC DNA]</scope>
    <source>
        <strain evidence="10">BAU-BD-2019</strain>
        <tissue evidence="9">Blood</tissue>
    </source>
</reference>
<feature type="compositionally biased region" description="Low complexity" evidence="7">
    <location>
        <begin position="1010"/>
        <end position="1022"/>
    </location>
</feature>
<dbReference type="InterPro" id="IPR036236">
    <property type="entry name" value="Znf_C2H2_sf"/>
</dbReference>
<keyword evidence="10" id="KW-1185">Reference proteome</keyword>
<evidence type="ECO:0000259" key="8">
    <source>
        <dbReference type="PROSITE" id="PS50157"/>
    </source>
</evidence>
<feature type="region of interest" description="Disordered" evidence="7">
    <location>
        <begin position="443"/>
        <end position="480"/>
    </location>
</feature>
<keyword evidence="3 6" id="KW-0863">Zinc-finger</keyword>
<feature type="domain" description="C2H2-type" evidence="8">
    <location>
        <begin position="236"/>
        <end position="258"/>
    </location>
</feature>
<comment type="subcellular location">
    <subcellularLocation>
        <location evidence="1">Nucleus</location>
    </subcellularLocation>
</comment>
<feature type="compositionally biased region" description="Polar residues" evidence="7">
    <location>
        <begin position="399"/>
        <end position="408"/>
    </location>
</feature>
<sequence>MEKTAPDTAKKTNTATLSGETISSPCLEKDLDKDLDKDLGDSDLGIHSCEFCGTNFESRRGLSSHARFHLRQMGVAVSDSSGAPIDLLYQLMKEKGGTLPKLKKQVKPVQKFKTKSPNLKKDTGPKLKIKISNLVKKKYALSSSSPIAVKGSAASARSSSPFAVGKPRKVSLKKVVVSTPTSALSVHKEVEYRLSDGSPSTSLSVASTKPLWAPQETDAPLNLETMLNSTVRDDTHVCELCGAWYETRKGLSSHVRAHLRQFGVILDSKGSPIDMLHKFIQSEDFKEKASAVHWEGSDFDDYTSPSSTPSTSSAISKNPPLAPLSVKGLTSIRPTPPPIKKKNISQDISGNLPLSDKVLFKSPPSAKTQKISQDVSENLPLSGQIELKSPPLKKKQKISQDVSGNLPVSGQIELKSPPLKKKKKISLDASGISPLSDSAELILSPPSKKQKISTDVSEDLSFSKKTELKSPPSVAKPKISPDVSASLALGKNADFKTPAQDVSCEFCHEKFKKSQSLASHARYHLRQMGITEWSVHGSPMATLREVMAQRGSSAGSLSPLGPPSLTPPVSPSVPPSVPPLLASPKPITQPSSPSPVPRKVPKAKKGFRTVIPKPKDEPVEVDISIIESPKPQSAPTSPLTPLSDSNTVRSPVIAPKPEKQEPKPFVCCDYCGEMFDTRKALSCHARGHLRQLGVRWSLKVPPIEALYELMKREGTQRASQIKSEPASGKSAVQWKKTASSPQALTLSPGKKEQAASDSTSAAGCDATCELCGFDFENRKALASHARAHLRQQGVDWKVIGSPIETLAAWMKSEPEKVAELHKSYMKGDLPLVKKASRRTSTPYSSSDSESVRLGSHKASSAAQDSAGHPQVSQLSKATREGKAGMSHSSSSHKKRSSSYELSSNSLIQIPTARSELNVRSPRGCERRPPKHLSHSESVSGETEPSKPSRAGNIPSLVPRPPEHSLVKLVGKVYSLKCRFCEEVFRGPLSIQEDWVIHLQQHILKLKKDSASASSPQPPLSHSDAPLLIGPQAV</sequence>
<proteinExistence type="predicted"/>
<feature type="region of interest" description="Disordered" evidence="7">
    <location>
        <begin position="831"/>
        <end position="958"/>
    </location>
</feature>
<evidence type="ECO:0000313" key="9">
    <source>
        <dbReference type="EMBL" id="KAI2663284.1"/>
    </source>
</evidence>
<feature type="compositionally biased region" description="Pro residues" evidence="7">
    <location>
        <begin position="560"/>
        <end position="578"/>
    </location>
</feature>
<comment type="caution">
    <text evidence="9">The sequence shown here is derived from an EMBL/GenBank/DDBJ whole genome shotgun (WGS) entry which is preliminary data.</text>
</comment>
<dbReference type="PANTHER" id="PTHR24396">
    <property type="entry name" value="ZINC FINGER PROTEIN"/>
    <property type="match status" value="1"/>
</dbReference>
<evidence type="ECO:0000256" key="1">
    <source>
        <dbReference type="ARBA" id="ARBA00004123"/>
    </source>
</evidence>
<evidence type="ECO:0000256" key="2">
    <source>
        <dbReference type="ARBA" id="ARBA00022723"/>
    </source>
</evidence>
<feature type="compositionally biased region" description="Low complexity" evidence="7">
    <location>
        <begin position="838"/>
        <end position="848"/>
    </location>
</feature>
<dbReference type="PROSITE" id="PS50157">
    <property type="entry name" value="ZINC_FINGER_C2H2_2"/>
    <property type="match status" value="5"/>
</dbReference>
<evidence type="ECO:0000256" key="3">
    <source>
        <dbReference type="ARBA" id="ARBA00022771"/>
    </source>
</evidence>
<name>A0ABQ8MKI6_LABRO</name>
<dbReference type="InterPro" id="IPR051643">
    <property type="entry name" value="Transcr_Reg_ZincFinger"/>
</dbReference>
<feature type="region of interest" description="Disordered" evidence="7">
    <location>
        <begin position="627"/>
        <end position="658"/>
    </location>
</feature>
<feature type="compositionally biased region" description="Polar residues" evidence="7">
    <location>
        <begin position="630"/>
        <end position="649"/>
    </location>
</feature>
<protein>
    <submittedName>
        <fullName evidence="9">Protein Wiz</fullName>
    </submittedName>
</protein>
<accession>A0ABQ8MKI6</accession>
<feature type="domain" description="C2H2-type" evidence="8">
    <location>
        <begin position="47"/>
        <end position="74"/>
    </location>
</feature>
<evidence type="ECO:0000256" key="4">
    <source>
        <dbReference type="ARBA" id="ARBA00022833"/>
    </source>
</evidence>
<dbReference type="Pfam" id="PF23015">
    <property type="entry name" value="zf-WIZ"/>
    <property type="match status" value="1"/>
</dbReference>
<feature type="region of interest" description="Disordered" evidence="7">
    <location>
        <begin position="548"/>
        <end position="608"/>
    </location>
</feature>
<dbReference type="PANTHER" id="PTHR24396:SF29">
    <property type="entry name" value="PROTEIN WIZ ISOFORM X1"/>
    <property type="match status" value="1"/>
</dbReference>
<feature type="compositionally biased region" description="Low complexity" evidence="7">
    <location>
        <begin position="303"/>
        <end position="313"/>
    </location>
</feature>
<dbReference type="SUPFAM" id="SSF57667">
    <property type="entry name" value="beta-beta-alpha zinc fingers"/>
    <property type="match status" value="2"/>
</dbReference>
<keyword evidence="4" id="KW-0862">Zinc</keyword>
<evidence type="ECO:0000256" key="5">
    <source>
        <dbReference type="ARBA" id="ARBA00023242"/>
    </source>
</evidence>
<feature type="region of interest" description="Disordered" evidence="7">
    <location>
        <begin position="717"/>
        <end position="758"/>
    </location>
</feature>
<organism evidence="9 10">
    <name type="scientific">Labeo rohita</name>
    <name type="common">Indian major carp</name>
    <name type="synonym">Cyprinus rohita</name>
    <dbReference type="NCBI Taxonomy" id="84645"/>
    <lineage>
        <taxon>Eukaryota</taxon>
        <taxon>Metazoa</taxon>
        <taxon>Chordata</taxon>
        <taxon>Craniata</taxon>
        <taxon>Vertebrata</taxon>
        <taxon>Euteleostomi</taxon>
        <taxon>Actinopterygii</taxon>
        <taxon>Neopterygii</taxon>
        <taxon>Teleostei</taxon>
        <taxon>Ostariophysi</taxon>
        <taxon>Cypriniformes</taxon>
        <taxon>Cyprinidae</taxon>
        <taxon>Labeoninae</taxon>
        <taxon>Labeonini</taxon>
        <taxon>Labeo</taxon>
    </lineage>
</organism>
<feature type="region of interest" description="Disordered" evidence="7">
    <location>
        <begin position="1009"/>
        <end position="1033"/>
    </location>
</feature>
<evidence type="ECO:0000313" key="10">
    <source>
        <dbReference type="Proteomes" id="UP000830375"/>
    </source>
</evidence>
<feature type="compositionally biased region" description="Polar residues" evidence="7">
    <location>
        <begin position="365"/>
        <end position="381"/>
    </location>
</feature>
<evidence type="ECO:0000256" key="7">
    <source>
        <dbReference type="SAM" id="MobiDB-lite"/>
    </source>
</evidence>
<feature type="compositionally biased region" description="Polar residues" evidence="7">
    <location>
        <begin position="736"/>
        <end position="745"/>
    </location>
</feature>